<dbReference type="OrthoDB" id="1727045at2759"/>
<protein>
    <recommendedName>
        <fullName evidence="4">WAT1-related protein</fullName>
    </recommendedName>
</protein>
<comment type="caution">
    <text evidence="2">The sequence shown here is derived from an EMBL/GenBank/DDBJ whole genome shotgun (WGS) entry which is preliminary data.</text>
</comment>
<keyword evidence="1" id="KW-0812">Transmembrane</keyword>
<gene>
    <name evidence="2" type="ORF">Pyn_14547</name>
</gene>
<evidence type="ECO:0000313" key="3">
    <source>
        <dbReference type="Proteomes" id="UP000250321"/>
    </source>
</evidence>
<keyword evidence="1" id="KW-0472">Membrane</keyword>
<dbReference type="AlphaFoldDB" id="A0A314YQH0"/>
<evidence type="ECO:0000313" key="2">
    <source>
        <dbReference type="EMBL" id="PQQ08660.1"/>
    </source>
</evidence>
<feature type="transmembrane region" description="Helical" evidence="1">
    <location>
        <begin position="21"/>
        <end position="42"/>
    </location>
</feature>
<name>A0A314YQH0_PRUYE</name>
<evidence type="ECO:0008006" key="4">
    <source>
        <dbReference type="Google" id="ProtNLM"/>
    </source>
</evidence>
<dbReference type="Proteomes" id="UP000250321">
    <property type="component" value="Unassembled WGS sequence"/>
</dbReference>
<sequence length="52" mass="5941">MISSCDAQLLKFIGINYSSPTMASAMIDLMPTFTFILAVYHWDGNSRFENYQ</sequence>
<organism evidence="2 3">
    <name type="scientific">Prunus yedoensis var. nudiflora</name>
    <dbReference type="NCBI Taxonomy" id="2094558"/>
    <lineage>
        <taxon>Eukaryota</taxon>
        <taxon>Viridiplantae</taxon>
        <taxon>Streptophyta</taxon>
        <taxon>Embryophyta</taxon>
        <taxon>Tracheophyta</taxon>
        <taxon>Spermatophyta</taxon>
        <taxon>Magnoliopsida</taxon>
        <taxon>eudicotyledons</taxon>
        <taxon>Gunneridae</taxon>
        <taxon>Pentapetalae</taxon>
        <taxon>rosids</taxon>
        <taxon>fabids</taxon>
        <taxon>Rosales</taxon>
        <taxon>Rosaceae</taxon>
        <taxon>Amygdaloideae</taxon>
        <taxon>Amygdaleae</taxon>
        <taxon>Prunus</taxon>
    </lineage>
</organism>
<keyword evidence="1" id="KW-1133">Transmembrane helix</keyword>
<dbReference type="EMBL" id="PJQY01000686">
    <property type="protein sequence ID" value="PQQ08660.1"/>
    <property type="molecule type" value="Genomic_DNA"/>
</dbReference>
<reference evidence="2 3" key="1">
    <citation type="submission" date="2018-02" db="EMBL/GenBank/DDBJ databases">
        <title>Draft genome of wild Prunus yedoensis var. nudiflora.</title>
        <authorList>
            <person name="Baek S."/>
            <person name="Kim J.-H."/>
            <person name="Choi K."/>
            <person name="Kim G.-B."/>
            <person name="Cho A."/>
            <person name="Jang H."/>
            <person name="Shin C.-H."/>
            <person name="Yu H.-J."/>
            <person name="Mun J.-H."/>
        </authorList>
    </citation>
    <scope>NUCLEOTIDE SEQUENCE [LARGE SCALE GENOMIC DNA]</scope>
    <source>
        <strain evidence="3">cv. Jeju island</strain>
        <tissue evidence="2">Leaf</tissue>
    </source>
</reference>
<proteinExistence type="predicted"/>
<keyword evidence="3" id="KW-1185">Reference proteome</keyword>
<evidence type="ECO:0000256" key="1">
    <source>
        <dbReference type="SAM" id="Phobius"/>
    </source>
</evidence>
<accession>A0A314YQH0</accession>